<dbReference type="Proteomes" id="UP000265703">
    <property type="component" value="Unassembled WGS sequence"/>
</dbReference>
<evidence type="ECO:0000313" key="4">
    <source>
        <dbReference type="Proteomes" id="UP000265703"/>
    </source>
</evidence>
<feature type="compositionally biased region" description="Polar residues" evidence="1">
    <location>
        <begin position="145"/>
        <end position="172"/>
    </location>
</feature>
<keyword evidence="2" id="KW-0812">Transmembrane</keyword>
<dbReference type="STRING" id="658196.A0A397TH74"/>
<keyword evidence="2" id="KW-1133">Transmembrane helix</keyword>
<dbReference type="EMBL" id="QKYT01000032">
    <property type="protein sequence ID" value="RIA97272.1"/>
    <property type="molecule type" value="Genomic_DNA"/>
</dbReference>
<name>A0A397TH74_9GLOM</name>
<proteinExistence type="predicted"/>
<feature type="non-terminal residue" evidence="3">
    <location>
        <position position="1"/>
    </location>
</feature>
<sequence length="273" mass="27717">PNNPNPNPNGGGDPNNPGGPNNPNPNGGGNPNNPGGPNNPNPNGGGDPNNPGGPNNPNPNGGGDPNNPGGPNNPNTNGGENSNNSNPNSSPDSNPNNSGKSGGDPVVNSDPSDAINTIKTINPTATCASPNDNRCKAPPGITPKLETSTQQEVETITSMPTPSPTNDNGNDNTSHKITHWTTSTITTTITLYFAGFTKTITTTNAQGMVTTFATYIPPSTVLVVKKVVASAGLTDSTFGSDSITISHDFSHGLWGIAMSLAVVTSTLIFMIFA</sequence>
<evidence type="ECO:0000313" key="3">
    <source>
        <dbReference type="EMBL" id="RIA97272.1"/>
    </source>
</evidence>
<keyword evidence="4" id="KW-1185">Reference proteome</keyword>
<feature type="compositionally biased region" description="Polar residues" evidence="1">
    <location>
        <begin position="109"/>
        <end position="132"/>
    </location>
</feature>
<reference evidence="3 4" key="1">
    <citation type="submission" date="2018-06" db="EMBL/GenBank/DDBJ databases">
        <title>Comparative genomics reveals the genomic features of Rhizophagus irregularis, R. cerebriforme, R. diaphanum and Gigaspora rosea, and their symbiotic lifestyle signature.</title>
        <authorList>
            <person name="Morin E."/>
            <person name="San Clemente H."/>
            <person name="Chen E.C.H."/>
            <person name="De La Providencia I."/>
            <person name="Hainaut M."/>
            <person name="Kuo A."/>
            <person name="Kohler A."/>
            <person name="Murat C."/>
            <person name="Tang N."/>
            <person name="Roy S."/>
            <person name="Loubradou J."/>
            <person name="Henrissat B."/>
            <person name="Grigoriev I.V."/>
            <person name="Corradi N."/>
            <person name="Roux C."/>
            <person name="Martin F.M."/>
        </authorList>
    </citation>
    <scope>NUCLEOTIDE SEQUENCE [LARGE SCALE GENOMIC DNA]</scope>
    <source>
        <strain evidence="3 4">DAOM 227022</strain>
    </source>
</reference>
<gene>
    <name evidence="3" type="ORF">C1645_814355</name>
</gene>
<protein>
    <submittedName>
        <fullName evidence="3">Uncharacterized protein</fullName>
    </submittedName>
</protein>
<keyword evidence="2" id="KW-0472">Membrane</keyword>
<dbReference type="AlphaFoldDB" id="A0A397TH74"/>
<comment type="caution">
    <text evidence="3">The sequence shown here is derived from an EMBL/GenBank/DDBJ whole genome shotgun (WGS) entry which is preliminary data.</text>
</comment>
<evidence type="ECO:0000256" key="1">
    <source>
        <dbReference type="SAM" id="MobiDB-lite"/>
    </source>
</evidence>
<accession>A0A397TH74</accession>
<feature type="transmembrane region" description="Helical" evidence="2">
    <location>
        <begin position="252"/>
        <end position="272"/>
    </location>
</feature>
<evidence type="ECO:0000256" key="2">
    <source>
        <dbReference type="SAM" id="Phobius"/>
    </source>
</evidence>
<feature type="region of interest" description="Disordered" evidence="1">
    <location>
        <begin position="1"/>
        <end position="172"/>
    </location>
</feature>
<feature type="compositionally biased region" description="Low complexity" evidence="1">
    <location>
        <begin position="14"/>
        <end position="105"/>
    </location>
</feature>
<dbReference type="OrthoDB" id="2446063at2759"/>
<organism evidence="3 4">
    <name type="scientific">Glomus cerebriforme</name>
    <dbReference type="NCBI Taxonomy" id="658196"/>
    <lineage>
        <taxon>Eukaryota</taxon>
        <taxon>Fungi</taxon>
        <taxon>Fungi incertae sedis</taxon>
        <taxon>Mucoromycota</taxon>
        <taxon>Glomeromycotina</taxon>
        <taxon>Glomeromycetes</taxon>
        <taxon>Glomerales</taxon>
        <taxon>Glomeraceae</taxon>
        <taxon>Glomus</taxon>
    </lineage>
</organism>